<sequence>MLFLVLRFTSFLKR</sequence>
<protein>
    <submittedName>
        <fullName evidence="1">Uncharacterized protein</fullName>
    </submittedName>
</protein>
<reference evidence="1" key="1">
    <citation type="submission" date="2014-09" db="EMBL/GenBank/DDBJ databases">
        <authorList>
            <person name="Magalhaes I.L.F."/>
            <person name="Oliveira U."/>
            <person name="Santos F.R."/>
            <person name="Vidigal T.H.D.A."/>
            <person name="Brescovit A.D."/>
            <person name="Santos A.J."/>
        </authorList>
    </citation>
    <scope>NUCLEOTIDE SEQUENCE</scope>
    <source>
        <tissue evidence="1">Shoot tissue taken approximately 20 cm above the soil surface</tissue>
    </source>
</reference>
<accession>A0A0A9AFI5</accession>
<dbReference type="EMBL" id="GBRH01249277">
    <property type="protein sequence ID" value="JAD48618.1"/>
    <property type="molecule type" value="Transcribed_RNA"/>
</dbReference>
<reference evidence="1" key="2">
    <citation type="journal article" date="2015" name="Data Brief">
        <title>Shoot transcriptome of the giant reed, Arundo donax.</title>
        <authorList>
            <person name="Barrero R.A."/>
            <person name="Guerrero F.D."/>
            <person name="Moolhuijzen P."/>
            <person name="Goolsby J.A."/>
            <person name="Tidwell J."/>
            <person name="Bellgard S.E."/>
            <person name="Bellgard M.I."/>
        </authorList>
    </citation>
    <scope>NUCLEOTIDE SEQUENCE</scope>
    <source>
        <tissue evidence="1">Shoot tissue taken approximately 20 cm above the soil surface</tissue>
    </source>
</reference>
<evidence type="ECO:0000313" key="1">
    <source>
        <dbReference type="EMBL" id="JAD48618.1"/>
    </source>
</evidence>
<proteinExistence type="predicted"/>
<organism evidence="1">
    <name type="scientific">Arundo donax</name>
    <name type="common">Giant reed</name>
    <name type="synonym">Donax arundinaceus</name>
    <dbReference type="NCBI Taxonomy" id="35708"/>
    <lineage>
        <taxon>Eukaryota</taxon>
        <taxon>Viridiplantae</taxon>
        <taxon>Streptophyta</taxon>
        <taxon>Embryophyta</taxon>
        <taxon>Tracheophyta</taxon>
        <taxon>Spermatophyta</taxon>
        <taxon>Magnoliopsida</taxon>
        <taxon>Liliopsida</taxon>
        <taxon>Poales</taxon>
        <taxon>Poaceae</taxon>
        <taxon>PACMAD clade</taxon>
        <taxon>Arundinoideae</taxon>
        <taxon>Arundineae</taxon>
        <taxon>Arundo</taxon>
    </lineage>
</organism>
<name>A0A0A9AFI5_ARUDO</name>